<accession>A0A6C7E070</accession>
<dbReference type="InterPro" id="IPR006311">
    <property type="entry name" value="TAT_signal"/>
</dbReference>
<dbReference type="AlphaFoldDB" id="A0A6C7E070"/>
<sequence length="317" mass="32571">MTNDAKNNHEVPLPDSASNAGLSRRSVLGAAAVLSGASLAALARGEAVSAGPAALHHAVSPPVDGLSYITLDAFAFHVADTASTTYRLYQELTGMQPQPAPNYLDAPLTIPIGSSVRQLNIGYQGTPVISIARRTLTGTIANVTTPTTLDGGGGAKTQTLDVDALLEHDGTYTVRAFCSVGDSVYGMTVGYAPPAAMAAEPTPAYVPYTGADPRALDTRTTGKIGPNAEVVVDLSSYVEAAATAAVINVTAVQVTGRGYLAVFRDGIEWPGNASVNSTEPGQDVGNNVITAMQDGKIRIRTGPISSHIVVDVVGSLL</sequence>
<protein>
    <submittedName>
        <fullName evidence="1">Uncharacterized protein</fullName>
    </submittedName>
</protein>
<dbReference type="Proteomes" id="UP000011863">
    <property type="component" value="Chromosome"/>
</dbReference>
<name>A0A6C7E070_ILUCY</name>
<gene>
    <name evidence="1" type="ORF">YM304_04230</name>
</gene>
<reference evidence="1 2" key="1">
    <citation type="journal article" date="2013" name="Int. J. Syst. Evol. Microbiol.">
        <title>Ilumatobacter nonamiense sp. nov. and Ilumatobacter coccineum sp. nov., isolated from seashore sand.</title>
        <authorList>
            <person name="Matsumoto A."/>
            <person name="Kasai H."/>
            <person name="Matsuo Y."/>
            <person name="Shizuri Y."/>
            <person name="Ichikawa N."/>
            <person name="Fujita N."/>
            <person name="Omura S."/>
            <person name="Takahashi Y."/>
        </authorList>
    </citation>
    <scope>NUCLEOTIDE SEQUENCE [LARGE SCALE GENOMIC DNA]</scope>
    <source>
        <strain evidence="2">NBRC 103263 / KCTC 29153 / YM16-304</strain>
    </source>
</reference>
<proteinExistence type="predicted"/>
<keyword evidence="2" id="KW-1185">Reference proteome</keyword>
<dbReference type="RefSeq" id="WP_015439985.1">
    <property type="nucleotide sequence ID" value="NC_020520.1"/>
</dbReference>
<evidence type="ECO:0000313" key="2">
    <source>
        <dbReference type="Proteomes" id="UP000011863"/>
    </source>
</evidence>
<organism evidence="1 2">
    <name type="scientific">Ilumatobacter coccineus (strain NBRC 103263 / KCTC 29153 / YM16-304)</name>
    <dbReference type="NCBI Taxonomy" id="1313172"/>
    <lineage>
        <taxon>Bacteria</taxon>
        <taxon>Bacillati</taxon>
        <taxon>Actinomycetota</taxon>
        <taxon>Acidimicrobiia</taxon>
        <taxon>Acidimicrobiales</taxon>
        <taxon>Ilumatobacteraceae</taxon>
        <taxon>Ilumatobacter</taxon>
    </lineage>
</organism>
<dbReference type="KEGG" id="aym:YM304_04230"/>
<evidence type="ECO:0000313" key="1">
    <source>
        <dbReference type="EMBL" id="BAN00737.1"/>
    </source>
</evidence>
<dbReference type="PROSITE" id="PS51318">
    <property type="entry name" value="TAT"/>
    <property type="match status" value="1"/>
</dbReference>
<dbReference type="EMBL" id="AP012057">
    <property type="protein sequence ID" value="BAN00737.1"/>
    <property type="molecule type" value="Genomic_DNA"/>
</dbReference>